<dbReference type="InterPro" id="IPR038071">
    <property type="entry name" value="UROD/MetE-like_sf"/>
</dbReference>
<name>X0WH31_9ZZZZ</name>
<comment type="caution">
    <text evidence="1">The sequence shown here is derived from an EMBL/GenBank/DDBJ whole genome shotgun (WGS) entry which is preliminary data.</text>
</comment>
<evidence type="ECO:0008006" key="2">
    <source>
        <dbReference type="Google" id="ProtNLM"/>
    </source>
</evidence>
<gene>
    <name evidence="1" type="ORF">S01H1_64518</name>
</gene>
<accession>X0WH31</accession>
<proteinExistence type="predicted"/>
<evidence type="ECO:0000313" key="1">
    <source>
        <dbReference type="EMBL" id="GAG29960.1"/>
    </source>
</evidence>
<protein>
    <recommendedName>
        <fullName evidence="2">Uroporphyrinogen decarboxylase (URO-D) domain-containing protein</fullName>
    </recommendedName>
</protein>
<dbReference type="SUPFAM" id="SSF51726">
    <property type="entry name" value="UROD/MetE-like"/>
    <property type="match status" value="1"/>
</dbReference>
<organism evidence="1">
    <name type="scientific">marine sediment metagenome</name>
    <dbReference type="NCBI Taxonomy" id="412755"/>
    <lineage>
        <taxon>unclassified sequences</taxon>
        <taxon>metagenomes</taxon>
        <taxon>ecological metagenomes</taxon>
    </lineage>
</organism>
<dbReference type="AlphaFoldDB" id="X0WH31"/>
<reference evidence="1" key="1">
    <citation type="journal article" date="2014" name="Front. Microbiol.">
        <title>High frequency of phylogenetically diverse reductive dehalogenase-homologous genes in deep subseafloor sedimentary metagenomes.</title>
        <authorList>
            <person name="Kawai M."/>
            <person name="Futagami T."/>
            <person name="Toyoda A."/>
            <person name="Takaki Y."/>
            <person name="Nishi S."/>
            <person name="Hori S."/>
            <person name="Arai W."/>
            <person name="Tsubouchi T."/>
            <person name="Morono Y."/>
            <person name="Uchiyama I."/>
            <person name="Ito T."/>
            <person name="Fujiyama A."/>
            <person name="Inagaki F."/>
            <person name="Takami H."/>
        </authorList>
    </citation>
    <scope>NUCLEOTIDE SEQUENCE</scope>
    <source>
        <strain evidence="1">Expedition CK06-06</strain>
    </source>
</reference>
<dbReference type="Gene3D" id="3.20.20.210">
    <property type="match status" value="1"/>
</dbReference>
<sequence>APITLGRGTREQIRQEVFDAVQILGPGGGLALTPAEAIYASTPWASVEAVIDAWKEVRDYPITAAPTSASVSCEATCPLCSPKGTGEEL</sequence>
<dbReference type="EMBL" id="BARS01042534">
    <property type="protein sequence ID" value="GAG29960.1"/>
    <property type="molecule type" value="Genomic_DNA"/>
</dbReference>
<feature type="non-terminal residue" evidence="1">
    <location>
        <position position="1"/>
    </location>
</feature>